<evidence type="ECO:0000256" key="10">
    <source>
        <dbReference type="ARBA" id="ARBA00023004"/>
    </source>
</evidence>
<keyword evidence="8" id="KW-0249">Electron transport</keyword>
<dbReference type="GO" id="GO:0005506">
    <property type="term" value="F:iron ion binding"/>
    <property type="evidence" value="ECO:0007669"/>
    <property type="project" value="InterPro"/>
</dbReference>
<keyword evidence="16" id="KW-1185">Reference proteome</keyword>
<keyword evidence="4" id="KW-1003">Cell membrane</keyword>
<organism evidence="15 16">
    <name type="scientific">Insolitispirillum peregrinum</name>
    <dbReference type="NCBI Taxonomy" id="80876"/>
    <lineage>
        <taxon>Bacteria</taxon>
        <taxon>Pseudomonadati</taxon>
        <taxon>Pseudomonadota</taxon>
        <taxon>Alphaproteobacteria</taxon>
        <taxon>Rhodospirillales</taxon>
        <taxon>Novispirillaceae</taxon>
        <taxon>Insolitispirillum</taxon>
    </lineage>
</organism>
<evidence type="ECO:0000256" key="5">
    <source>
        <dbReference type="ARBA" id="ARBA00022617"/>
    </source>
</evidence>
<keyword evidence="9 13" id="KW-1133">Transmembrane helix</keyword>
<dbReference type="Proteomes" id="UP000185678">
    <property type="component" value="Unassembled WGS sequence"/>
</dbReference>
<dbReference type="OrthoDB" id="9781740at2"/>
<gene>
    <name evidence="15" type="ORF">SAMN05421779_106144</name>
</gene>
<keyword evidence="5" id="KW-0349">Heme</keyword>
<dbReference type="FunFam" id="1.20.950.20:FF:000003">
    <property type="entry name" value="Ni/Fe-hydrogenase 1 b-type cytochrome subunit"/>
    <property type="match status" value="1"/>
</dbReference>
<dbReference type="InterPro" id="IPR011577">
    <property type="entry name" value="Cyt_b561_bac/Ni-Hgenase"/>
</dbReference>
<dbReference type="Gene3D" id="1.20.950.20">
    <property type="entry name" value="Transmembrane di-heme cytochromes, Chain C"/>
    <property type="match status" value="1"/>
</dbReference>
<dbReference type="NCBIfam" id="TIGR02125">
    <property type="entry name" value="CytB-hydogenase"/>
    <property type="match status" value="1"/>
</dbReference>
<evidence type="ECO:0000313" key="15">
    <source>
        <dbReference type="EMBL" id="SIT06923.1"/>
    </source>
</evidence>
<dbReference type="GO" id="GO:0009055">
    <property type="term" value="F:electron transfer activity"/>
    <property type="evidence" value="ECO:0007669"/>
    <property type="project" value="InterPro"/>
</dbReference>
<proteinExistence type="inferred from homology"/>
<feature type="domain" description="Cytochrome b561 bacterial/Ni-hydrogenase" evidence="14">
    <location>
        <begin position="24"/>
        <end position="230"/>
    </location>
</feature>
<dbReference type="GO" id="GO:0005886">
    <property type="term" value="C:plasma membrane"/>
    <property type="evidence" value="ECO:0007669"/>
    <property type="project" value="UniProtKB-SubCell"/>
</dbReference>
<keyword evidence="7" id="KW-0479">Metal-binding</keyword>
<name>A0A1N7P8L6_9PROT</name>
<dbReference type="EMBL" id="FTOA01000006">
    <property type="protein sequence ID" value="SIT06923.1"/>
    <property type="molecule type" value="Genomic_DNA"/>
</dbReference>
<evidence type="ECO:0000313" key="16">
    <source>
        <dbReference type="Proteomes" id="UP000185678"/>
    </source>
</evidence>
<keyword evidence="10" id="KW-0408">Iron</keyword>
<evidence type="ECO:0000256" key="7">
    <source>
        <dbReference type="ARBA" id="ARBA00022723"/>
    </source>
</evidence>
<dbReference type="AlphaFoldDB" id="A0A1N7P8L6"/>
<dbReference type="STRING" id="80876.SAMN05421779_106144"/>
<dbReference type="InterPro" id="IPR016174">
    <property type="entry name" value="Di-haem_cyt_TM"/>
</dbReference>
<reference evidence="15 16" key="1">
    <citation type="submission" date="2017-01" db="EMBL/GenBank/DDBJ databases">
        <authorList>
            <person name="Mah S.A."/>
            <person name="Swanson W.J."/>
            <person name="Moy G.W."/>
            <person name="Vacquier V.D."/>
        </authorList>
    </citation>
    <scope>NUCLEOTIDE SEQUENCE [LARGE SCALE GENOMIC DNA]</scope>
    <source>
        <strain evidence="15 16">DSM 11589</strain>
    </source>
</reference>
<dbReference type="PANTHER" id="PTHR30485:SF0">
    <property type="entry name" value="NI_FE-HYDROGENASE 1 B-TYPE CYTOCHROME SUBUNIT-RELATED"/>
    <property type="match status" value="1"/>
</dbReference>
<dbReference type="PRINTS" id="PR00161">
    <property type="entry name" value="NIHGNASECYTB"/>
</dbReference>
<comment type="similarity">
    <text evidence="2">Belongs to the HupC/HyaC/HydC family.</text>
</comment>
<comment type="subcellular location">
    <subcellularLocation>
        <location evidence="1">Cell membrane</location>
        <topology evidence="1">Multi-pass membrane protein</topology>
    </subcellularLocation>
</comment>
<keyword evidence="11 13" id="KW-0472">Membrane</keyword>
<evidence type="ECO:0000256" key="13">
    <source>
        <dbReference type="SAM" id="Phobius"/>
    </source>
</evidence>
<dbReference type="Pfam" id="PF01292">
    <property type="entry name" value="Ni_hydr_CYTB"/>
    <property type="match status" value="1"/>
</dbReference>
<dbReference type="PROSITE" id="PS00882">
    <property type="entry name" value="NI_HGENASE_CYTB_1"/>
    <property type="match status" value="1"/>
</dbReference>
<evidence type="ECO:0000256" key="6">
    <source>
        <dbReference type="ARBA" id="ARBA00022692"/>
    </source>
</evidence>
<keyword evidence="3" id="KW-0813">Transport</keyword>
<dbReference type="GO" id="GO:0022904">
    <property type="term" value="P:respiratory electron transport chain"/>
    <property type="evidence" value="ECO:0007669"/>
    <property type="project" value="InterPro"/>
</dbReference>
<evidence type="ECO:0000256" key="1">
    <source>
        <dbReference type="ARBA" id="ARBA00004651"/>
    </source>
</evidence>
<feature type="transmembrane region" description="Helical" evidence="13">
    <location>
        <begin position="31"/>
        <end position="52"/>
    </location>
</feature>
<evidence type="ECO:0000256" key="9">
    <source>
        <dbReference type="ARBA" id="ARBA00022989"/>
    </source>
</evidence>
<dbReference type="RefSeq" id="WP_076401457.1">
    <property type="nucleotide sequence ID" value="NZ_FTOA01000006.1"/>
</dbReference>
<keyword evidence="6 13" id="KW-0812">Transmembrane</keyword>
<evidence type="ECO:0000259" key="14">
    <source>
        <dbReference type="Pfam" id="PF01292"/>
    </source>
</evidence>
<evidence type="ECO:0000256" key="11">
    <source>
        <dbReference type="ARBA" id="ARBA00023136"/>
    </source>
</evidence>
<feature type="transmembrane region" description="Helical" evidence="13">
    <location>
        <begin position="139"/>
        <end position="164"/>
    </location>
</feature>
<feature type="transmembrane region" description="Helical" evidence="13">
    <location>
        <begin position="72"/>
        <end position="91"/>
    </location>
</feature>
<evidence type="ECO:0000256" key="4">
    <source>
        <dbReference type="ARBA" id="ARBA00022475"/>
    </source>
</evidence>
<evidence type="ECO:0000256" key="8">
    <source>
        <dbReference type="ARBA" id="ARBA00022982"/>
    </source>
</evidence>
<evidence type="ECO:0000256" key="3">
    <source>
        <dbReference type="ARBA" id="ARBA00022448"/>
    </source>
</evidence>
<accession>A0A1N7P8L6</accession>
<dbReference type="PROSITE" id="PS00883">
    <property type="entry name" value="NI_HGENASE_CYTB_2"/>
    <property type="match status" value="1"/>
</dbReference>
<evidence type="ECO:0000256" key="2">
    <source>
        <dbReference type="ARBA" id="ARBA00008622"/>
    </source>
</evidence>
<protein>
    <recommendedName>
        <fullName evidence="12">Probable Ni/Fe-hydrogenase B-type cytochrome subunit</fullName>
    </recommendedName>
</protein>
<dbReference type="SUPFAM" id="SSF81342">
    <property type="entry name" value="Transmembrane di-heme cytochromes"/>
    <property type="match status" value="1"/>
</dbReference>
<evidence type="ECO:0000256" key="12">
    <source>
        <dbReference type="ARBA" id="ARBA00072962"/>
    </source>
</evidence>
<dbReference type="PANTHER" id="PTHR30485">
    <property type="entry name" value="NI/FE-HYDROGENASE 1 B-TYPE CYTOCHROME SUBUNIT"/>
    <property type="match status" value="1"/>
</dbReference>
<dbReference type="GO" id="GO:0020037">
    <property type="term" value="F:heme binding"/>
    <property type="evidence" value="ECO:0007669"/>
    <property type="project" value="TreeGrafter"/>
</dbReference>
<dbReference type="InterPro" id="IPR051542">
    <property type="entry name" value="Hydrogenase_cytochrome"/>
</dbReference>
<sequence length="239" mass="27253">MSFDSRESALELQGHREVRPSVYVYEAPVRIWHWINALAIVVLTVTGTLIAYPLPSVSGEATFAFLMGYIRFTHFAAGYVLGAGLIGRLYWALVGNHHARQLVTLPIHNRQWWNDLFYMAGWYLFLNREARKFTGHNPLSHVAMVLVFLTCLLLMVFTGFALYAEGTGMGSWQHDLFGWVLTLAGNSQNLHTLHHLGMWVMGLFVVIHIYTAVREDIMSRQTLISTMVNGIRIFKDDRP</sequence>
<feature type="transmembrane region" description="Helical" evidence="13">
    <location>
        <begin position="196"/>
        <end position="213"/>
    </location>
</feature>
<dbReference type="InterPro" id="IPR000516">
    <property type="entry name" value="Ni-dep_Hydgase_cyt-B"/>
</dbReference>